<accession>A0AAU9QSF9</accession>
<keyword evidence="7" id="KW-0723">Serine/threonine-protein kinase</keyword>
<evidence type="ECO:0000313" key="7">
    <source>
        <dbReference type="EMBL" id="CAH1600844.1"/>
    </source>
</evidence>
<dbReference type="PROSITE" id="PS00108">
    <property type="entry name" value="PROTEIN_KINASE_ST"/>
    <property type="match status" value="1"/>
</dbReference>
<dbReference type="GO" id="GO:0004674">
    <property type="term" value="F:protein serine/threonine kinase activity"/>
    <property type="evidence" value="ECO:0007669"/>
    <property type="project" value="UniProtKB-KW"/>
</dbReference>
<dbReference type="PANTHER" id="PTHR43289">
    <property type="entry name" value="MITOGEN-ACTIVATED PROTEIN KINASE KINASE KINASE 20-RELATED"/>
    <property type="match status" value="1"/>
</dbReference>
<dbReference type="CDD" id="cd14014">
    <property type="entry name" value="STKc_PknB_like"/>
    <property type="match status" value="1"/>
</dbReference>
<sequence>MQLGSSKTQIYYHLLDLDDSQQQQYLATLQKSQPELYLQIAPLLAIDQQQEQLTQLLGFCAHQATSHEVDLSGEVISKYRLTHELGRGGMGVVYAAQRADETFEQDLAIKFIQSNLSQVLGQRALFDEAQLLARLNHPYIAKVFDGGLHDDSVYIVMERVFGQTLDAYLSLLPMEDDDKLLLFKQICEAMEHAHQHQVLHADLKPENILIDRNKRPKLLDFNLTQKAQSNSEESHSGLIAFSEHYASPEQQKGQFLTEQSDVYSLGKILALMFPNPPVWSDVYWVIRRATRSIAKQRYRDVRTLRLDIENILEHRPIEQKKHWPLYSILRLVQRRPLPSVLSAILVLSGLLFSNTLIQKNIQLQQEKKIAEDIMYEVTRLVFHAKGQNVEHMSVSAMMELTRRRILSNPDIPKHIKQKMLLAMMTPVPEKHLTNAISCQPNCAPDIRTKQKG</sequence>
<keyword evidence="4 5" id="KW-0067">ATP-binding</keyword>
<evidence type="ECO:0000256" key="2">
    <source>
        <dbReference type="ARBA" id="ARBA00022741"/>
    </source>
</evidence>
<dbReference type="Pfam" id="PF00069">
    <property type="entry name" value="Pkinase"/>
    <property type="match status" value="1"/>
</dbReference>
<reference evidence="7" key="1">
    <citation type="submission" date="2022-01" db="EMBL/GenBank/DDBJ databases">
        <authorList>
            <person name="Lagorce A."/>
        </authorList>
    </citation>
    <scope>NUCLEOTIDE SEQUENCE</scope>
    <source>
        <strain evidence="7">Th15_F1_A12</strain>
    </source>
</reference>
<dbReference type="PROSITE" id="PS50011">
    <property type="entry name" value="PROTEIN_KINASE_DOM"/>
    <property type="match status" value="1"/>
</dbReference>
<evidence type="ECO:0000313" key="8">
    <source>
        <dbReference type="Proteomes" id="UP001295462"/>
    </source>
</evidence>
<gene>
    <name evidence="7" type="ORF">THF1A12_440010</name>
</gene>
<feature type="domain" description="Protein kinase" evidence="6">
    <location>
        <begin position="79"/>
        <end position="332"/>
    </location>
</feature>
<evidence type="ECO:0000256" key="5">
    <source>
        <dbReference type="PROSITE-ProRule" id="PRU10141"/>
    </source>
</evidence>
<dbReference type="GO" id="GO:0005524">
    <property type="term" value="F:ATP binding"/>
    <property type="evidence" value="ECO:0007669"/>
    <property type="project" value="UniProtKB-UniRule"/>
</dbReference>
<organism evidence="7 8">
    <name type="scientific">Vibrio jasicida</name>
    <dbReference type="NCBI Taxonomy" id="766224"/>
    <lineage>
        <taxon>Bacteria</taxon>
        <taxon>Pseudomonadati</taxon>
        <taxon>Pseudomonadota</taxon>
        <taxon>Gammaproteobacteria</taxon>
        <taxon>Vibrionales</taxon>
        <taxon>Vibrionaceae</taxon>
        <taxon>Vibrio</taxon>
    </lineage>
</organism>
<dbReference type="EC" id="2.7.11.1" evidence="7"/>
<dbReference type="InterPro" id="IPR017441">
    <property type="entry name" value="Protein_kinase_ATP_BS"/>
</dbReference>
<evidence type="ECO:0000256" key="4">
    <source>
        <dbReference type="ARBA" id="ARBA00022840"/>
    </source>
</evidence>
<dbReference type="SUPFAM" id="SSF56112">
    <property type="entry name" value="Protein kinase-like (PK-like)"/>
    <property type="match status" value="1"/>
</dbReference>
<proteinExistence type="predicted"/>
<name>A0AAU9QSF9_9VIBR</name>
<dbReference type="Gene3D" id="1.10.510.10">
    <property type="entry name" value="Transferase(Phosphotransferase) domain 1"/>
    <property type="match status" value="1"/>
</dbReference>
<evidence type="ECO:0000259" key="6">
    <source>
        <dbReference type="PROSITE" id="PS50011"/>
    </source>
</evidence>
<protein>
    <submittedName>
        <fullName evidence="7">Non-specific serine/threonine protein kinase</fullName>
        <ecNumber evidence="7">2.7.11.1</ecNumber>
    </submittedName>
</protein>
<keyword evidence="3 7" id="KW-0418">Kinase</keyword>
<evidence type="ECO:0000256" key="1">
    <source>
        <dbReference type="ARBA" id="ARBA00022679"/>
    </source>
</evidence>
<dbReference type="PROSITE" id="PS00107">
    <property type="entry name" value="PROTEIN_KINASE_ATP"/>
    <property type="match status" value="1"/>
</dbReference>
<dbReference type="InterPro" id="IPR008271">
    <property type="entry name" value="Ser/Thr_kinase_AS"/>
</dbReference>
<dbReference type="SMART" id="SM00220">
    <property type="entry name" value="S_TKc"/>
    <property type="match status" value="1"/>
</dbReference>
<keyword evidence="2 5" id="KW-0547">Nucleotide-binding</keyword>
<dbReference type="PANTHER" id="PTHR43289:SF34">
    <property type="entry name" value="SERINE_THREONINE-PROTEIN KINASE YBDM-RELATED"/>
    <property type="match status" value="1"/>
</dbReference>
<dbReference type="RefSeq" id="WP_042600471.1">
    <property type="nucleotide sequence ID" value="NZ_CAKMTZ010000098.1"/>
</dbReference>
<dbReference type="EMBL" id="CAKMUD010000099">
    <property type="protein sequence ID" value="CAH1600844.1"/>
    <property type="molecule type" value="Genomic_DNA"/>
</dbReference>
<dbReference type="InterPro" id="IPR000719">
    <property type="entry name" value="Prot_kinase_dom"/>
</dbReference>
<feature type="binding site" evidence="5">
    <location>
        <position position="110"/>
    </location>
    <ligand>
        <name>ATP</name>
        <dbReference type="ChEBI" id="CHEBI:30616"/>
    </ligand>
</feature>
<dbReference type="AlphaFoldDB" id="A0AAU9QSF9"/>
<dbReference type="InterPro" id="IPR011009">
    <property type="entry name" value="Kinase-like_dom_sf"/>
</dbReference>
<evidence type="ECO:0000256" key="3">
    <source>
        <dbReference type="ARBA" id="ARBA00022777"/>
    </source>
</evidence>
<comment type="caution">
    <text evidence="7">The sequence shown here is derived from an EMBL/GenBank/DDBJ whole genome shotgun (WGS) entry which is preliminary data.</text>
</comment>
<dbReference type="Proteomes" id="UP001295462">
    <property type="component" value="Unassembled WGS sequence"/>
</dbReference>
<keyword evidence="1 7" id="KW-0808">Transferase</keyword>